<protein>
    <submittedName>
        <fullName evidence="1">Uncharacterized protein</fullName>
    </submittedName>
</protein>
<name>A0A255GQJ7_9ACTN</name>
<dbReference type="RefSeq" id="WP_094365184.1">
    <property type="nucleotide sequence ID" value="NZ_NMVQ01000045.1"/>
</dbReference>
<evidence type="ECO:0000313" key="1">
    <source>
        <dbReference type="EMBL" id="OYO18095.1"/>
    </source>
</evidence>
<comment type="caution">
    <text evidence="1">The sequence shown here is derived from an EMBL/GenBank/DDBJ whole genome shotgun (WGS) entry which is preliminary data.</text>
</comment>
<dbReference type="AlphaFoldDB" id="A0A255GQJ7"/>
<gene>
    <name evidence="1" type="ORF">CGZ93_16195</name>
</gene>
<sequence length="363" mass="37983">MPTYVLEGGGSARLPAKPLTLRLQTPGSTPVRLLGFRDGQPDHSAITPMPGMLVLPRVDGPIEVRAVPDSGRTFGSGTVASLSAAIELHGDPDPERAVIPSVDLSGLAQRDLVRVERVGNELVLTAMGVVHDTPLPPLAARARDLAREILGLERIPDDQARALQVVVDGSASMRPLVGEGSVAAVVEVLVGLSRVTAGERELTAQVASDRARPVQVGSVEELPRAVHDLLTDGPMATGFRIPAADSGAEVARCVVSDGVPAGFGVPDRNAEGEGAEPMLVLLAARSAREVLAARAPRGTAFVEVGDWGAASAYDQLLADERMLRELVSQLLAGLLPENSSFRARVSGVAPEADADMTVLRARY</sequence>
<proteinExistence type="predicted"/>
<reference evidence="1 2" key="1">
    <citation type="submission" date="2017-07" db="EMBL/GenBank/DDBJ databases">
        <title>Draft whole genome sequences of clinical Proprionibacteriaceae strains.</title>
        <authorList>
            <person name="Bernier A.-M."/>
            <person name="Bernard K."/>
            <person name="Domingo M.-C."/>
        </authorList>
    </citation>
    <scope>NUCLEOTIDE SEQUENCE [LARGE SCALE GENOMIC DNA]</scope>
    <source>
        <strain evidence="1 2">NML 130396</strain>
    </source>
</reference>
<dbReference type="EMBL" id="NMVQ01000045">
    <property type="protein sequence ID" value="OYO18095.1"/>
    <property type="molecule type" value="Genomic_DNA"/>
</dbReference>
<dbReference type="OrthoDB" id="3729858at2"/>
<dbReference type="Proteomes" id="UP000216311">
    <property type="component" value="Unassembled WGS sequence"/>
</dbReference>
<accession>A0A255GQJ7</accession>
<evidence type="ECO:0000313" key="2">
    <source>
        <dbReference type="Proteomes" id="UP000216311"/>
    </source>
</evidence>
<keyword evidence="2" id="KW-1185">Reference proteome</keyword>
<organism evidence="1 2">
    <name type="scientific">Enemella dayhoffiae</name>
    <dbReference type="NCBI Taxonomy" id="2016507"/>
    <lineage>
        <taxon>Bacteria</taxon>
        <taxon>Bacillati</taxon>
        <taxon>Actinomycetota</taxon>
        <taxon>Actinomycetes</taxon>
        <taxon>Propionibacteriales</taxon>
        <taxon>Propionibacteriaceae</taxon>
        <taxon>Enemella</taxon>
    </lineage>
</organism>